<evidence type="ECO:0000313" key="2">
    <source>
        <dbReference type="Proteomes" id="UP000186026"/>
    </source>
</evidence>
<dbReference type="Pfam" id="PF13970">
    <property type="entry name" value="DUF4221"/>
    <property type="match status" value="1"/>
</dbReference>
<dbReference type="EMBL" id="FTOP01000003">
    <property type="protein sequence ID" value="SIS74094.1"/>
    <property type="molecule type" value="Genomic_DNA"/>
</dbReference>
<accession>A0A1N7LJY2</accession>
<proteinExistence type="predicted"/>
<dbReference type="PROSITE" id="PS51257">
    <property type="entry name" value="PROKAR_LIPOPROTEIN"/>
    <property type="match status" value="1"/>
</dbReference>
<dbReference type="InterPro" id="IPR025316">
    <property type="entry name" value="DUF4221"/>
</dbReference>
<name>A0A1N7LJY2_9BACT</name>
<protein>
    <recommendedName>
        <fullName evidence="3">DUF4221 domain-containing protein</fullName>
    </recommendedName>
</protein>
<dbReference type="AlphaFoldDB" id="A0A1N7LJY2"/>
<evidence type="ECO:0008006" key="3">
    <source>
        <dbReference type="Google" id="ProtNLM"/>
    </source>
</evidence>
<dbReference type="Proteomes" id="UP000186026">
    <property type="component" value="Unassembled WGS sequence"/>
</dbReference>
<dbReference type="RefSeq" id="WP_175606642.1">
    <property type="nucleotide sequence ID" value="NZ_FTOP01000003.1"/>
</dbReference>
<keyword evidence="2" id="KW-1185">Reference proteome</keyword>
<evidence type="ECO:0000313" key="1">
    <source>
        <dbReference type="EMBL" id="SIS74094.1"/>
    </source>
</evidence>
<gene>
    <name evidence="1" type="ORF">SAMN05421761_103395</name>
</gene>
<sequence length="394" mass="46095">MKIRNVCIVVLALIFSCQSKVSEDENNSKKTYLSHQIEELVIELNDSLMNDCPYSSRYISEDGQLYLVGFNESYHKLDIFNLDQSKFEFDIPLEKEGPNAVIDPWDFYIVSFDSIYFLGKDSKLSLINKMGQVSQSYNLNETGANGREANTIGFKAHPILAKIHFDRTSNIIFFGAYSWKFPPFDLEYFDEPFLAFLDLNKEKIELILLEYPEIYKVEDRNFGEAFDPNIVFHEGKIIYSFPIVPDIFVYDMKTKIVESYPAKSDLNKIDLYTLNKEDYIDIQNRMIARIENPYYYHVIPDNKNDLYYRIHTAGIKYDLGNEEFGKGSDKSVYIQILDDDFDTIEEIELPKNTYDALSTFVNKEGDLLIPKTHYLNPDLKEDKLIFDKFIFKFK</sequence>
<reference evidence="2" key="1">
    <citation type="submission" date="2017-01" db="EMBL/GenBank/DDBJ databases">
        <authorList>
            <person name="Varghese N."/>
            <person name="Submissions S."/>
        </authorList>
    </citation>
    <scope>NUCLEOTIDE SEQUENCE [LARGE SCALE GENOMIC DNA]</scope>
    <source>
        <strain evidence="2">DSM 46698</strain>
    </source>
</reference>
<organism evidence="1 2">
    <name type="scientific">Belliella pelovolcani</name>
    <dbReference type="NCBI Taxonomy" id="529505"/>
    <lineage>
        <taxon>Bacteria</taxon>
        <taxon>Pseudomonadati</taxon>
        <taxon>Bacteroidota</taxon>
        <taxon>Cytophagia</taxon>
        <taxon>Cytophagales</taxon>
        <taxon>Cyclobacteriaceae</taxon>
        <taxon>Belliella</taxon>
    </lineage>
</organism>